<accession>A0A2Z6PU16</accession>
<dbReference type="OrthoDB" id="848707at2759"/>
<feature type="compositionally biased region" description="Low complexity" evidence="1">
    <location>
        <begin position="443"/>
        <end position="455"/>
    </location>
</feature>
<evidence type="ECO:0000313" key="2">
    <source>
        <dbReference type="EMBL" id="GAU51269.1"/>
    </source>
</evidence>
<reference evidence="3" key="1">
    <citation type="journal article" date="2017" name="Front. Plant Sci.">
        <title>Climate Clever Clovers: New Paradigm to Reduce the Environmental Footprint of Ruminants by Breeding Low Methanogenic Forages Utilizing Haplotype Variation.</title>
        <authorList>
            <person name="Kaur P."/>
            <person name="Appels R."/>
            <person name="Bayer P.E."/>
            <person name="Keeble-Gagnere G."/>
            <person name="Wang J."/>
            <person name="Hirakawa H."/>
            <person name="Shirasawa K."/>
            <person name="Vercoe P."/>
            <person name="Stefanova K."/>
            <person name="Durmic Z."/>
            <person name="Nichols P."/>
            <person name="Revell C."/>
            <person name="Isobe S.N."/>
            <person name="Edwards D."/>
            <person name="Erskine W."/>
        </authorList>
    </citation>
    <scope>NUCLEOTIDE SEQUENCE [LARGE SCALE GENOMIC DNA]</scope>
    <source>
        <strain evidence="3">cv. Daliak</strain>
    </source>
</reference>
<evidence type="ECO:0000313" key="3">
    <source>
        <dbReference type="Proteomes" id="UP000242715"/>
    </source>
</evidence>
<gene>
    <name evidence="2" type="ORF">TSUD_239210</name>
</gene>
<dbReference type="AlphaFoldDB" id="A0A2Z6PU16"/>
<evidence type="ECO:0000256" key="1">
    <source>
        <dbReference type="SAM" id="MobiDB-lite"/>
    </source>
</evidence>
<sequence>MIHNVCLHSIFPRKGSKDKVTHNDMMIMYHLSQQIKLNLPYVLIQHMINTFENENKKVTLPYGMFLTRIFREFKVSFVGEESKNTYTTFTTRNIDRMKKAEDVSSEDHGQKRKREIFEQNANLDLLAEVVTTQEDRLENILPTSVPCDKGKEILPEGNPNVSESTFVSLEFDAVFAENLHSSLNKFTSVLLNENPTVENTTLENPIYDNPVNTSSPPFATSPHKTFDSFHTSEFLRDLIKTPPPEFPKMPQPIFTDAVKEAARKTLHDKNASSSASQSPKRSPSPPSPPSPINHSVDSSLPAQTKTIDHVEAVSNTVHGTVEIEHARQSPVKTLVIGQIYIGTIPITCQPLDIQPLNTEHPPHDENRTQQSKPSSISKKSKKSKKSKSVDSSRIRRSNRIATGGGRKPAIDTNVYTIIDEDSEETLSDSSPTKSAPDIRTYSRRPSSSKSLPKTSQNSEEDYLVKNLKKPVPLINQNSLENFEKFSKRKPVLPSRVFNFNDLINTDHDLTKYTTPLGWTKLFNIKETYYPSLISAFYFNAVVLSEKDQIVSDLK</sequence>
<keyword evidence="3" id="KW-1185">Reference proteome</keyword>
<dbReference type="Proteomes" id="UP000242715">
    <property type="component" value="Unassembled WGS sequence"/>
</dbReference>
<feature type="region of interest" description="Disordered" evidence="1">
    <location>
        <begin position="352"/>
        <end position="460"/>
    </location>
</feature>
<protein>
    <submittedName>
        <fullName evidence="2">Uncharacterized protein</fullName>
    </submittedName>
</protein>
<proteinExistence type="predicted"/>
<feature type="compositionally biased region" description="Pro residues" evidence="1">
    <location>
        <begin position="282"/>
        <end position="291"/>
    </location>
</feature>
<organism evidence="2 3">
    <name type="scientific">Trifolium subterraneum</name>
    <name type="common">Subterranean clover</name>
    <dbReference type="NCBI Taxonomy" id="3900"/>
    <lineage>
        <taxon>Eukaryota</taxon>
        <taxon>Viridiplantae</taxon>
        <taxon>Streptophyta</taxon>
        <taxon>Embryophyta</taxon>
        <taxon>Tracheophyta</taxon>
        <taxon>Spermatophyta</taxon>
        <taxon>Magnoliopsida</taxon>
        <taxon>eudicotyledons</taxon>
        <taxon>Gunneridae</taxon>
        <taxon>Pentapetalae</taxon>
        <taxon>rosids</taxon>
        <taxon>fabids</taxon>
        <taxon>Fabales</taxon>
        <taxon>Fabaceae</taxon>
        <taxon>Papilionoideae</taxon>
        <taxon>50 kb inversion clade</taxon>
        <taxon>NPAAA clade</taxon>
        <taxon>Hologalegina</taxon>
        <taxon>IRL clade</taxon>
        <taxon>Trifolieae</taxon>
        <taxon>Trifolium</taxon>
    </lineage>
</organism>
<feature type="compositionally biased region" description="Low complexity" evidence="1">
    <location>
        <begin position="272"/>
        <end position="281"/>
    </location>
</feature>
<dbReference type="EMBL" id="DF975051">
    <property type="protein sequence ID" value="GAU51269.1"/>
    <property type="molecule type" value="Genomic_DNA"/>
</dbReference>
<feature type="region of interest" description="Disordered" evidence="1">
    <location>
        <begin position="265"/>
        <end position="299"/>
    </location>
</feature>
<name>A0A2Z6PU16_TRISU</name>